<dbReference type="Proteomes" id="UP000257109">
    <property type="component" value="Unassembled WGS sequence"/>
</dbReference>
<evidence type="ECO:0000313" key="2">
    <source>
        <dbReference type="Proteomes" id="UP000257109"/>
    </source>
</evidence>
<dbReference type="EMBL" id="QJKJ01002047">
    <property type="protein sequence ID" value="RDY04628.1"/>
    <property type="molecule type" value="Genomic_DNA"/>
</dbReference>
<evidence type="ECO:0000313" key="1">
    <source>
        <dbReference type="EMBL" id="RDY04628.1"/>
    </source>
</evidence>
<feature type="non-terminal residue" evidence="1">
    <location>
        <position position="1"/>
    </location>
</feature>
<reference evidence="1" key="1">
    <citation type="submission" date="2018-05" db="EMBL/GenBank/DDBJ databases">
        <title>Draft genome of Mucuna pruriens seed.</title>
        <authorList>
            <person name="Nnadi N.E."/>
            <person name="Vos R."/>
            <person name="Hasami M.H."/>
            <person name="Devisetty U.K."/>
            <person name="Aguiy J.C."/>
        </authorList>
    </citation>
    <scope>NUCLEOTIDE SEQUENCE [LARGE SCALE GENOMIC DNA]</scope>
    <source>
        <strain evidence="1">JCA_2017</strain>
    </source>
</reference>
<comment type="caution">
    <text evidence="1">The sequence shown here is derived from an EMBL/GenBank/DDBJ whole genome shotgun (WGS) entry which is preliminary data.</text>
</comment>
<dbReference type="AlphaFoldDB" id="A0A371HP95"/>
<keyword evidence="2" id="KW-1185">Reference proteome</keyword>
<proteinExistence type="predicted"/>
<protein>
    <submittedName>
        <fullName evidence="1">Uncharacterized protein</fullName>
    </submittedName>
</protein>
<organism evidence="1 2">
    <name type="scientific">Mucuna pruriens</name>
    <name type="common">Velvet bean</name>
    <name type="synonym">Dolichos pruriens</name>
    <dbReference type="NCBI Taxonomy" id="157652"/>
    <lineage>
        <taxon>Eukaryota</taxon>
        <taxon>Viridiplantae</taxon>
        <taxon>Streptophyta</taxon>
        <taxon>Embryophyta</taxon>
        <taxon>Tracheophyta</taxon>
        <taxon>Spermatophyta</taxon>
        <taxon>Magnoliopsida</taxon>
        <taxon>eudicotyledons</taxon>
        <taxon>Gunneridae</taxon>
        <taxon>Pentapetalae</taxon>
        <taxon>rosids</taxon>
        <taxon>fabids</taxon>
        <taxon>Fabales</taxon>
        <taxon>Fabaceae</taxon>
        <taxon>Papilionoideae</taxon>
        <taxon>50 kb inversion clade</taxon>
        <taxon>NPAAA clade</taxon>
        <taxon>indigoferoid/millettioid clade</taxon>
        <taxon>Phaseoleae</taxon>
        <taxon>Mucuna</taxon>
    </lineage>
</organism>
<gene>
    <name evidence="1" type="ORF">CR513_11654</name>
</gene>
<accession>A0A371HP95</accession>
<name>A0A371HP95_MUCPR</name>
<dbReference type="OrthoDB" id="1731207at2759"/>
<sequence>MKVDQVLEYFNNDDYVKVMMVTYEFSGYALKKTYTDTWFDLRKEMRTRFVPASYTWGLYNNL</sequence>